<dbReference type="Pfam" id="PF03992">
    <property type="entry name" value="ABM"/>
    <property type="match status" value="1"/>
</dbReference>
<keyword evidence="2" id="KW-1185">Reference proteome</keyword>
<dbReference type="PANTHER" id="PTHR33336:SF1">
    <property type="entry name" value="(4S)-4-HYDROXY-5-PHOSPHONOOXYPENTANE-2,3-DIONE ISOMERASE"/>
    <property type="match status" value="1"/>
</dbReference>
<evidence type="ECO:0000313" key="2">
    <source>
        <dbReference type="Proteomes" id="UP000188604"/>
    </source>
</evidence>
<reference evidence="1 2" key="1">
    <citation type="submission" date="2016-03" db="EMBL/GenBank/DDBJ databases">
        <title>Acetic acid bacteria sequencing.</title>
        <authorList>
            <person name="Brandt J."/>
            <person name="Jakob F."/>
            <person name="Vogel R.F."/>
        </authorList>
    </citation>
    <scope>NUCLEOTIDE SEQUENCE [LARGE SCALE GENOMIC DNA]</scope>
    <source>
        <strain evidence="1 2">NBRC 101099</strain>
    </source>
</reference>
<keyword evidence="1" id="KW-0503">Monooxygenase</keyword>
<keyword evidence="1" id="KW-0560">Oxidoreductase</keyword>
<dbReference type="InterPro" id="IPR050744">
    <property type="entry name" value="AI-2_Isomerase_LsrG"/>
</dbReference>
<dbReference type="Proteomes" id="UP000188604">
    <property type="component" value="Chromosome"/>
</dbReference>
<dbReference type="OrthoDB" id="9812754at2"/>
<dbReference type="InterPro" id="IPR007138">
    <property type="entry name" value="ABM_dom"/>
</dbReference>
<dbReference type="PROSITE" id="PS51725">
    <property type="entry name" value="ABM"/>
    <property type="match status" value="1"/>
</dbReference>
<dbReference type="AlphaFoldDB" id="A0A1U9KPS4"/>
<organism evidence="1 2">
    <name type="scientific">Neoasaia chiangmaiensis</name>
    <dbReference type="NCBI Taxonomy" id="320497"/>
    <lineage>
        <taxon>Bacteria</taxon>
        <taxon>Pseudomonadati</taxon>
        <taxon>Pseudomonadota</taxon>
        <taxon>Alphaproteobacteria</taxon>
        <taxon>Acetobacterales</taxon>
        <taxon>Acetobacteraceae</taxon>
        <taxon>Neoasaia</taxon>
    </lineage>
</organism>
<dbReference type="SUPFAM" id="SSF54909">
    <property type="entry name" value="Dimeric alpha+beta barrel"/>
    <property type="match status" value="1"/>
</dbReference>
<accession>A0A1U9KPS4</accession>
<name>A0A1U9KPS4_9PROT</name>
<dbReference type="EMBL" id="CP014691">
    <property type="protein sequence ID" value="AQS87797.1"/>
    <property type="molecule type" value="Genomic_DNA"/>
</dbReference>
<dbReference type="PANTHER" id="PTHR33336">
    <property type="entry name" value="QUINOL MONOOXYGENASE YGIN-RELATED"/>
    <property type="match status" value="1"/>
</dbReference>
<dbReference type="STRING" id="320497.A0U93_07435"/>
<gene>
    <name evidence="1" type="ORF">A0U93_07435</name>
</gene>
<sequence>MAETLTIIAEFGTTPETYDKFLEMCYYDSERSIADEAGCLEFTVLTPQDEGNTVVLYEVYTGRTGFDAHLQTPHFQKFSSAVRDLKIEQRSVRFFNKRSS</sequence>
<dbReference type="InterPro" id="IPR011008">
    <property type="entry name" value="Dimeric_a/b-barrel"/>
</dbReference>
<dbReference type="GO" id="GO:0004497">
    <property type="term" value="F:monooxygenase activity"/>
    <property type="evidence" value="ECO:0007669"/>
    <property type="project" value="UniProtKB-KW"/>
</dbReference>
<evidence type="ECO:0000313" key="1">
    <source>
        <dbReference type="EMBL" id="AQS87797.1"/>
    </source>
</evidence>
<dbReference type="RefSeq" id="WP_077806792.1">
    <property type="nucleotide sequence ID" value="NZ_BJXS01000002.1"/>
</dbReference>
<protein>
    <submittedName>
        <fullName evidence="1">Antibiotic biosynthesis monooxygenase</fullName>
    </submittedName>
</protein>
<dbReference type="Gene3D" id="3.30.70.100">
    <property type="match status" value="1"/>
</dbReference>
<dbReference type="GO" id="GO:0005829">
    <property type="term" value="C:cytosol"/>
    <property type="evidence" value="ECO:0007669"/>
    <property type="project" value="TreeGrafter"/>
</dbReference>
<proteinExistence type="predicted"/>
<dbReference type="KEGG" id="nch:A0U93_07435"/>